<dbReference type="SUPFAM" id="SSF56112">
    <property type="entry name" value="Protein kinase-like (PK-like)"/>
    <property type="match status" value="1"/>
</dbReference>
<dbReference type="AlphaFoldDB" id="A0A2B7XG98"/>
<feature type="domain" description="Aminoglycoside phosphotransferase" evidence="1">
    <location>
        <begin position="52"/>
        <end position="196"/>
    </location>
</feature>
<accession>A0A2B7XG98</accession>
<dbReference type="EMBL" id="PDNB01000105">
    <property type="protein sequence ID" value="PGH07929.1"/>
    <property type="molecule type" value="Genomic_DNA"/>
</dbReference>
<dbReference type="PANTHER" id="PTHR21310:SF39">
    <property type="entry name" value="AMINOGLYCOSIDE PHOSPHOTRANSFERASE DOMAIN-CONTAINING PROTEIN"/>
    <property type="match status" value="1"/>
</dbReference>
<sequence length="276" mass="30837">MDWLVYVLPQQCLIRLCEQAKARNGMIGGLEDGNQVIQISKKVVVKCGYGVTPGEAATQKYACQRLSRHVVRVPQVYRYFQDHSDPTWPLGFLFMEHIPGLTLADLNLSGADDICERLANIVSELRAVTGSGTPGPIDGGMFQGYLWGDNGTREILRSAEDMNRWLNKRLQLINKTIDLRPYPLVFCHLDLCRRNIKLMEDSSAAAAQCVNDDATYRKSLLQAIAKITRTTDTETECVDLLLRARAASLRYIFEPLEGTGMPADINSWPPPPPLNS</sequence>
<keyword evidence="3" id="KW-1185">Reference proteome</keyword>
<dbReference type="InterPro" id="IPR051678">
    <property type="entry name" value="AGP_Transferase"/>
</dbReference>
<dbReference type="InterPro" id="IPR002575">
    <property type="entry name" value="Aminoglycoside_PTrfase"/>
</dbReference>
<dbReference type="InterPro" id="IPR011009">
    <property type="entry name" value="Kinase-like_dom_sf"/>
</dbReference>
<name>A0A2B7XG98_9EURO</name>
<dbReference type="PANTHER" id="PTHR21310">
    <property type="entry name" value="AMINOGLYCOSIDE PHOSPHOTRANSFERASE-RELATED-RELATED"/>
    <property type="match status" value="1"/>
</dbReference>
<evidence type="ECO:0000313" key="3">
    <source>
        <dbReference type="Proteomes" id="UP000223968"/>
    </source>
</evidence>
<protein>
    <recommendedName>
        <fullName evidence="1">Aminoglycoside phosphotransferase domain-containing protein</fullName>
    </recommendedName>
</protein>
<gene>
    <name evidence="2" type="ORF">AJ79_06137</name>
</gene>
<dbReference type="Proteomes" id="UP000223968">
    <property type="component" value="Unassembled WGS sequence"/>
</dbReference>
<evidence type="ECO:0000259" key="1">
    <source>
        <dbReference type="Pfam" id="PF01636"/>
    </source>
</evidence>
<dbReference type="OrthoDB" id="3250044at2759"/>
<dbReference type="Pfam" id="PF01636">
    <property type="entry name" value="APH"/>
    <property type="match status" value="1"/>
</dbReference>
<dbReference type="STRING" id="1447875.A0A2B7XG98"/>
<comment type="caution">
    <text evidence="2">The sequence shown here is derived from an EMBL/GenBank/DDBJ whole genome shotgun (WGS) entry which is preliminary data.</text>
</comment>
<organism evidence="2 3">
    <name type="scientific">Helicocarpus griseus UAMH5409</name>
    <dbReference type="NCBI Taxonomy" id="1447875"/>
    <lineage>
        <taxon>Eukaryota</taxon>
        <taxon>Fungi</taxon>
        <taxon>Dikarya</taxon>
        <taxon>Ascomycota</taxon>
        <taxon>Pezizomycotina</taxon>
        <taxon>Eurotiomycetes</taxon>
        <taxon>Eurotiomycetidae</taxon>
        <taxon>Onygenales</taxon>
        <taxon>Ajellomycetaceae</taxon>
        <taxon>Helicocarpus</taxon>
    </lineage>
</organism>
<proteinExistence type="predicted"/>
<evidence type="ECO:0000313" key="2">
    <source>
        <dbReference type="EMBL" id="PGH07929.1"/>
    </source>
</evidence>
<reference evidence="2 3" key="1">
    <citation type="submission" date="2017-10" db="EMBL/GenBank/DDBJ databases">
        <title>Comparative genomics in systemic dimorphic fungi from Ajellomycetaceae.</title>
        <authorList>
            <person name="Munoz J.F."/>
            <person name="Mcewen J.G."/>
            <person name="Clay O.K."/>
            <person name="Cuomo C.A."/>
        </authorList>
    </citation>
    <scope>NUCLEOTIDE SEQUENCE [LARGE SCALE GENOMIC DNA]</scope>
    <source>
        <strain evidence="2 3">UAMH5409</strain>
    </source>
</reference>